<dbReference type="InterPro" id="IPR045670">
    <property type="entry name" value="DUF5916"/>
</dbReference>
<dbReference type="EMBL" id="UINC01001173">
    <property type="protein sequence ID" value="SUZ73283.1"/>
    <property type="molecule type" value="Genomic_DNA"/>
</dbReference>
<sequence>MHSVGSPLVVMLHLGLAFSSVVYAAAQTVPVPADSRQDNLTVNIDGPPPPIPPAMVARDEQGRVTLRAVRLDESLRIDGRLDDGIYAAVPSIGGFVQQEPSEGEPPTQDTEIWVFFDDTTFYFSVRCWDSEPERIVAKEMRRGNLGIARDDTITLTLDTFYDRRNGYYFETNVLGGVYDALVTDERSENADWDTAWETRSAFFDGGWSLEMAIPFKSLRYPGDGPQVWGINVRRKLIRYEEISLLSPIPASYGRVGIWKFSSSATLVGLETPASSTNLELKPYGISTVMTDHAATPSFTNTLEGDAGIDVKYGLTKGLTADLTYNTDFAQVEVDEMQVNLTRFGLFFPEKRSFFLEGRDIFYFGGAGPRFSSLPSGDAPLLFFSRRIGLDEGQPIPILGGGRVTGRTGPYAVGLLNIQTDDGPTNTVKPTNFSVVRLKRDILDRSTVGVIATHRSKALDGHGSNSVYGLDTRLAFFSNFFIDAYYAQTQTKGQTGDDSSYRTRMENNGDRYGFVVEHLKVGKDFNPEVGFMRREDFRRSFGEVRFSPRHISSNVVRKYTLQASLEYTTSASTGALETREAIARFDLQFENGERWRNHYSRQYEFLTEPFTIASGVVIPVGGYDFETVQSRYTIGQQRLISGSVGFQAGTFYGGKRSEVSFNGRMKLGTKFGIEPSLAVNFIDLPQGQFETKIGRLRAVVTMTPRMFVEALTQYSSNGDSVGTNVRYRWEYQPGSDLFVVYTETRDTLVSGFPGLVNRGFAVKITRQIRF</sequence>
<name>A0A381Q6P1_9ZZZZ</name>
<dbReference type="CDD" id="cd09618">
    <property type="entry name" value="CBM9_like_2"/>
    <property type="match status" value="1"/>
</dbReference>
<evidence type="ECO:0000313" key="2">
    <source>
        <dbReference type="EMBL" id="SUZ73283.1"/>
    </source>
</evidence>
<dbReference type="AlphaFoldDB" id="A0A381Q6P1"/>
<proteinExistence type="predicted"/>
<organism evidence="2">
    <name type="scientific">marine metagenome</name>
    <dbReference type="NCBI Taxonomy" id="408172"/>
    <lineage>
        <taxon>unclassified sequences</taxon>
        <taxon>metagenomes</taxon>
        <taxon>ecological metagenomes</taxon>
    </lineage>
</organism>
<reference evidence="2" key="1">
    <citation type="submission" date="2018-05" db="EMBL/GenBank/DDBJ databases">
        <authorList>
            <person name="Lanie J.A."/>
            <person name="Ng W.-L."/>
            <person name="Kazmierczak K.M."/>
            <person name="Andrzejewski T.M."/>
            <person name="Davidsen T.M."/>
            <person name="Wayne K.J."/>
            <person name="Tettelin H."/>
            <person name="Glass J.I."/>
            <person name="Rusch D."/>
            <person name="Podicherti R."/>
            <person name="Tsui H.-C.T."/>
            <person name="Winkler M.E."/>
        </authorList>
    </citation>
    <scope>NUCLEOTIDE SEQUENCE</scope>
</reference>
<dbReference type="Gene3D" id="2.60.40.1190">
    <property type="match status" value="1"/>
</dbReference>
<protein>
    <recommendedName>
        <fullName evidence="1">DUF5916 domain-containing protein</fullName>
    </recommendedName>
</protein>
<feature type="domain" description="DUF5916" evidence="1">
    <location>
        <begin position="276"/>
        <end position="592"/>
    </location>
</feature>
<dbReference type="SUPFAM" id="SSF49344">
    <property type="entry name" value="CBD9-like"/>
    <property type="match status" value="1"/>
</dbReference>
<accession>A0A381Q6P1</accession>
<evidence type="ECO:0000259" key="1">
    <source>
        <dbReference type="Pfam" id="PF19313"/>
    </source>
</evidence>
<gene>
    <name evidence="2" type="ORF">METZ01_LOCUS26137</name>
</gene>
<dbReference type="Pfam" id="PF19313">
    <property type="entry name" value="DUF5916"/>
    <property type="match status" value="1"/>
</dbReference>